<dbReference type="AlphaFoldDB" id="A0A219ARK3"/>
<dbReference type="GeneID" id="33937163"/>
<sequence length="361" mass="40992">MAAVDAMLGRWIRSNGMSSIRDDRPDFARLKFQMITRTFWLYFGHISKLLRAPPPSAPTPLPIQEPVTTTEGLYTMVQKPAVTLKVSNEQEVLQEEYDLHVSIESAFIHVLNYLGGLGSSIILPFIPHYIDFHPEILKSKYSILLPNVENLPAGYAAYAMESIRPFHPHHVRYLVKRHLSPSIQDRALDTLSNSHFVTKVCLGGLTPLSEKWQIGLNDRPAYVDQLYAERVDIAGLSKVMGSTLAVLHWCCGIDAAGVEFVLGCDKKGNIRLWLANFGNCRPFKQTEFDVTTQLVDAVMNNDCCWPRWINLGVFREIWHEFWKGYIEMSLLSCNEHQGKRPNAFLPRLFINELGKTRGPPV</sequence>
<dbReference type="Pfam" id="PF12417">
    <property type="entry name" value="DUF3669"/>
    <property type="match status" value="1"/>
</dbReference>
<name>A0A219ARK3_METCM</name>
<dbReference type="PANTHER" id="PTHR40780">
    <property type="entry name" value="DUF3669 DOMAIN-CONTAINING PROTEIN"/>
    <property type="match status" value="1"/>
</dbReference>
<comment type="caution">
    <text evidence="2">The sequence shown here is derived from an EMBL/GenBank/DDBJ whole genome shotgun (WGS) entry which is preliminary data.</text>
</comment>
<reference evidence="2 3" key="1">
    <citation type="journal article" date="2016" name="PLoS Pathog.">
        <title>Biosynthesis of antibiotic leucinostatins in bio-control fungus Purpureocillium lilacinum and their inhibition on phytophthora revealed by genome mining.</title>
        <authorList>
            <person name="Wang G."/>
            <person name="Liu Z."/>
            <person name="Lin R."/>
            <person name="Li E."/>
            <person name="Mao Z."/>
            <person name="Ling J."/>
            <person name="Yang Y."/>
            <person name="Yin W.B."/>
            <person name="Xie B."/>
        </authorList>
    </citation>
    <scope>NUCLEOTIDE SEQUENCE [LARGE SCALE GENOMIC DNA]</scope>
    <source>
        <strain evidence="2">170</strain>
    </source>
</reference>
<dbReference type="PANTHER" id="PTHR40780:SF2">
    <property type="entry name" value="DUF3669 DOMAIN-CONTAINING PROTEIN"/>
    <property type="match status" value="1"/>
</dbReference>
<dbReference type="EMBL" id="LSBJ02000002">
    <property type="protein sequence ID" value="OWT43390.1"/>
    <property type="molecule type" value="Genomic_DNA"/>
</dbReference>
<proteinExistence type="predicted"/>
<evidence type="ECO:0000259" key="1">
    <source>
        <dbReference type="Pfam" id="PF12417"/>
    </source>
</evidence>
<dbReference type="RefSeq" id="XP_022285815.1">
    <property type="nucleotide sequence ID" value="XM_022429982.1"/>
</dbReference>
<dbReference type="InterPro" id="IPR022137">
    <property type="entry name" value="Znf_prot_DUF3669"/>
</dbReference>
<protein>
    <recommendedName>
        <fullName evidence="1">DUF3669 domain-containing protein</fullName>
    </recommendedName>
</protein>
<gene>
    <name evidence="2" type="ORF">VFPPC_18358</name>
</gene>
<evidence type="ECO:0000313" key="3">
    <source>
        <dbReference type="Proteomes" id="UP000078397"/>
    </source>
</evidence>
<dbReference type="STRING" id="1380566.A0A219ARK3"/>
<dbReference type="OrthoDB" id="2993351at2759"/>
<feature type="domain" description="DUF3669" evidence="1">
    <location>
        <begin position="272"/>
        <end position="329"/>
    </location>
</feature>
<organism evidence="2 3">
    <name type="scientific">Pochonia chlamydosporia 170</name>
    <dbReference type="NCBI Taxonomy" id="1380566"/>
    <lineage>
        <taxon>Eukaryota</taxon>
        <taxon>Fungi</taxon>
        <taxon>Dikarya</taxon>
        <taxon>Ascomycota</taxon>
        <taxon>Pezizomycotina</taxon>
        <taxon>Sordariomycetes</taxon>
        <taxon>Hypocreomycetidae</taxon>
        <taxon>Hypocreales</taxon>
        <taxon>Clavicipitaceae</taxon>
        <taxon>Pochonia</taxon>
    </lineage>
</organism>
<dbReference type="Proteomes" id="UP000078397">
    <property type="component" value="Unassembled WGS sequence"/>
</dbReference>
<keyword evidence="3" id="KW-1185">Reference proteome</keyword>
<accession>A0A219ARK3</accession>
<dbReference type="KEGG" id="pchm:VFPPC_18358"/>
<evidence type="ECO:0000313" key="2">
    <source>
        <dbReference type="EMBL" id="OWT43390.1"/>
    </source>
</evidence>